<dbReference type="Proteomes" id="UP001431209">
    <property type="component" value="Unassembled WGS sequence"/>
</dbReference>
<protein>
    <submittedName>
        <fullName evidence="1">Uncharacterized protein</fullName>
    </submittedName>
</protein>
<comment type="caution">
    <text evidence="1">The sequence shown here is derived from an EMBL/GenBank/DDBJ whole genome shotgun (WGS) entry which is preliminary data.</text>
</comment>
<accession>A0AAW2ZMF1</accession>
<name>A0AAW2ZMF1_9EUKA</name>
<dbReference type="AlphaFoldDB" id="A0AAW2ZMF1"/>
<evidence type="ECO:0000313" key="1">
    <source>
        <dbReference type="EMBL" id="KAL0490558.1"/>
    </source>
</evidence>
<evidence type="ECO:0000313" key="2">
    <source>
        <dbReference type="Proteomes" id="UP001431209"/>
    </source>
</evidence>
<gene>
    <name evidence="1" type="ORF">AKO1_003035</name>
</gene>
<organism evidence="1 2">
    <name type="scientific">Acrasis kona</name>
    <dbReference type="NCBI Taxonomy" id="1008807"/>
    <lineage>
        <taxon>Eukaryota</taxon>
        <taxon>Discoba</taxon>
        <taxon>Heterolobosea</taxon>
        <taxon>Tetramitia</taxon>
        <taxon>Eutetramitia</taxon>
        <taxon>Acrasidae</taxon>
        <taxon>Acrasis</taxon>
    </lineage>
</organism>
<keyword evidence="2" id="KW-1185">Reference proteome</keyword>
<proteinExistence type="predicted"/>
<dbReference type="EMBL" id="JAOPGA020001696">
    <property type="protein sequence ID" value="KAL0490558.1"/>
    <property type="molecule type" value="Genomic_DNA"/>
</dbReference>
<sequence>MKRVVRKKNIQTLDEFERAIPKKNTIVHKFNQFADWKSFLKKHWGAIPNISSFYEFKVTKEGVFYKEFCTDAEWDHFVNTHHTPCEQLNCDVLPPNGITPAQQKGLRKIWDLIEDENKNEFLPFMSNAE</sequence>
<reference evidence="1 2" key="1">
    <citation type="submission" date="2024-03" db="EMBL/GenBank/DDBJ databases">
        <title>The Acrasis kona genome and developmental transcriptomes reveal deep origins of eukaryotic multicellular pathways.</title>
        <authorList>
            <person name="Sheikh S."/>
            <person name="Fu C.-J."/>
            <person name="Brown M.W."/>
            <person name="Baldauf S.L."/>
        </authorList>
    </citation>
    <scope>NUCLEOTIDE SEQUENCE [LARGE SCALE GENOMIC DNA]</scope>
    <source>
        <strain evidence="1 2">ATCC MYA-3509</strain>
    </source>
</reference>